<feature type="region of interest" description="Disordered" evidence="4">
    <location>
        <begin position="385"/>
        <end position="407"/>
    </location>
</feature>
<comment type="caution">
    <text evidence="8">The sequence shown here is derived from an EMBL/GenBank/DDBJ whole genome shotgun (WGS) entry which is preliminary data.</text>
</comment>
<evidence type="ECO:0008006" key="10">
    <source>
        <dbReference type="Google" id="ProtNLM"/>
    </source>
</evidence>
<organism evidence="8 9">
    <name type="scientific">Orchesella dallaii</name>
    <dbReference type="NCBI Taxonomy" id="48710"/>
    <lineage>
        <taxon>Eukaryota</taxon>
        <taxon>Metazoa</taxon>
        <taxon>Ecdysozoa</taxon>
        <taxon>Arthropoda</taxon>
        <taxon>Hexapoda</taxon>
        <taxon>Collembola</taxon>
        <taxon>Entomobryomorpha</taxon>
        <taxon>Entomobryoidea</taxon>
        <taxon>Orchesellidae</taxon>
        <taxon>Orchesellinae</taxon>
        <taxon>Orchesella</taxon>
    </lineage>
</organism>
<gene>
    <name evidence="8" type="ORF">ODALV1_LOCUS15374</name>
</gene>
<dbReference type="InterPro" id="IPR056291">
    <property type="entry name" value="MORN_DRC7"/>
</dbReference>
<feature type="domain" description="CEP76/DRC7 peptidase-like" evidence="5">
    <location>
        <begin position="412"/>
        <end position="487"/>
    </location>
</feature>
<feature type="compositionally biased region" description="Acidic residues" evidence="4">
    <location>
        <begin position="385"/>
        <end position="402"/>
    </location>
</feature>
<proteinExistence type="predicted"/>
<evidence type="ECO:0000259" key="7">
    <source>
        <dbReference type="Pfam" id="PF24671"/>
    </source>
</evidence>
<dbReference type="InterPro" id="IPR033551">
    <property type="entry name" value="DRC7/lobo"/>
</dbReference>
<dbReference type="InterPro" id="IPR056290">
    <property type="entry name" value="CEPT76/DRC7_peptidase-like_dom"/>
</dbReference>
<evidence type="ECO:0000259" key="6">
    <source>
        <dbReference type="Pfam" id="PF24667"/>
    </source>
</evidence>
<evidence type="ECO:0000256" key="2">
    <source>
        <dbReference type="ARBA" id="ARBA00022490"/>
    </source>
</evidence>
<dbReference type="Proteomes" id="UP001642540">
    <property type="component" value="Unassembled WGS sequence"/>
</dbReference>
<dbReference type="Pfam" id="PF24671">
    <property type="entry name" value="DRC7_C"/>
    <property type="match status" value="1"/>
</dbReference>
<accession>A0ABP1QUA5</accession>
<dbReference type="EMBL" id="CAXLJM020000046">
    <property type="protein sequence ID" value="CAL8111824.1"/>
    <property type="molecule type" value="Genomic_DNA"/>
</dbReference>
<keyword evidence="3" id="KW-0206">Cytoskeleton</keyword>
<evidence type="ECO:0000313" key="9">
    <source>
        <dbReference type="Proteomes" id="UP001642540"/>
    </source>
</evidence>
<dbReference type="Pfam" id="PF24667">
    <property type="entry name" value="MORN_DRC7"/>
    <property type="match status" value="1"/>
</dbReference>
<feature type="domain" description="Dynein regulatory complex subunit 7 MORN" evidence="6">
    <location>
        <begin position="542"/>
        <end position="848"/>
    </location>
</feature>
<dbReference type="Pfam" id="PF24656">
    <property type="entry name" value="CEPT76_peptidase"/>
    <property type="match status" value="1"/>
</dbReference>
<evidence type="ECO:0000259" key="5">
    <source>
        <dbReference type="Pfam" id="PF24656"/>
    </source>
</evidence>
<feature type="region of interest" description="Disordered" evidence="4">
    <location>
        <begin position="1046"/>
        <end position="1091"/>
    </location>
</feature>
<reference evidence="8 9" key="1">
    <citation type="submission" date="2024-08" db="EMBL/GenBank/DDBJ databases">
        <authorList>
            <person name="Cucini C."/>
            <person name="Frati F."/>
        </authorList>
    </citation>
    <scope>NUCLEOTIDE SEQUENCE [LARGE SCALE GENOMIC DNA]</scope>
</reference>
<protein>
    <recommendedName>
        <fullName evidence="10">Dynein regulatory complex subunit 7</fullName>
    </recommendedName>
</protein>
<evidence type="ECO:0000256" key="3">
    <source>
        <dbReference type="ARBA" id="ARBA00023212"/>
    </source>
</evidence>
<evidence type="ECO:0000313" key="8">
    <source>
        <dbReference type="EMBL" id="CAL8111824.1"/>
    </source>
</evidence>
<keyword evidence="2" id="KW-0963">Cytoplasm</keyword>
<comment type="subcellular location">
    <subcellularLocation>
        <location evidence="1">Cytoplasm</location>
        <location evidence="1">Cytoskeleton</location>
    </subcellularLocation>
</comment>
<keyword evidence="9" id="KW-1185">Reference proteome</keyword>
<dbReference type="PANTHER" id="PTHR35249:SF2">
    <property type="entry name" value="DYNEIN REGULATORY COMPLEX SUBUNIT 7"/>
    <property type="match status" value="1"/>
</dbReference>
<feature type="domain" description="Dynein regulatory complex subunit 7 C-terminal" evidence="7">
    <location>
        <begin position="899"/>
        <end position="1001"/>
    </location>
</feature>
<dbReference type="InterPro" id="IPR056292">
    <property type="entry name" value="DRC7_C"/>
</dbReference>
<sequence length="1091" mass="127241">MASPMGQSPRQLLLDDEGFEEDLANFLDDNYTEEEGDDVEDTYIEIVPPEGGESTFWKNPDMPEKYPLDHINVQNLVNMLSKIHLVWPEDLPYYDETEFSTEAERAKFPSTFYHNSDKEKAVMWHAENYRRQFVHLFPNRRPPVIAPRNESGCQKLFPTYITPTALGYPEFLDCVTTVEFLKDFFMPDLMRPPTKMPERIRSHVTVLRKRNANCYEMSVIAASVLIGAGYDAYVVDGFASKTICTIDTTEDYHEPPETPLLPYEIDDTEEEKRTIGPPSIHMDYFLGDREEEAPMVVVSPSKYRFKKSKVGGEAEESVPGAEPAAAAAAAIVGNLPHENSQTAIALAQEEGVDITMTDSQGEINEEEEDENEEVAEEVHVVVVEEAEEEEEVEEEEEIDEELSGPKDRYHGKRTHAWILILPGKRDVEAPFFLEPFSGTYRQIKDPNFLGIEAVFNHRNYYINIQPPVRNLRRLKYNLDDSSAWSKLLIEPPSKKKKSVTNDSMFQDDDEDELKPVEMYLTMPVSWTTELDISQEDYDMKYPDGKKTIEYNDAIVELAAPYVNDDGLVRKVLKFNGPSRDPEDLEYIEEMFEHRKDKLFKRKWFREGKMLHEYFQKGRRDALKEHVHVSGRNKPDYPRDLFYYSNAHPRNVAHRQIIKKGMIEHFEGRDDLLYYKLTTFGGVLCNTIPTKDDENKSKARHIIELVKGAGAGTGGGKKRKRRKITKIIEKYHRNESKEYNEDLAEKHMLIEEGRLRILFHYCKGNLTRNTLEFFKVRGASKYAPVEFKPEDCIEYQANREAELMNVYKKFLLLQQMEKEERSSSVLSREAEDEVHQTVNSRVQEDWRHEIEPDAFAGDRNEEYLKMMTQQVAEEDEEEMDLSGTDFTTPFFEKYGIPRSKKEEIMMKKRIMLHEKVKILRRAYMIKELYDKESMQLREKQEWYQRHIDQMNPTQEEDFNHMYKAKLFEMHILEQRMVRHQQETPRQYYNLLVQLLRHPQLNRFTNKKVPPPPPPVRELTEEEKARIARELAKLKDCCQFYNIKFSERKKSKNQQPAEGEVIEGSDGQQSAPPTDGEQEPPSEVQGETAVVAL</sequence>
<evidence type="ECO:0000256" key="1">
    <source>
        <dbReference type="ARBA" id="ARBA00004245"/>
    </source>
</evidence>
<evidence type="ECO:0000256" key="4">
    <source>
        <dbReference type="SAM" id="MobiDB-lite"/>
    </source>
</evidence>
<dbReference type="PANTHER" id="PTHR35249">
    <property type="entry name" value="DYNEIN REGULATORY COMPLEX SUBUNIT 7"/>
    <property type="match status" value="1"/>
</dbReference>
<name>A0ABP1QUA5_9HEXA</name>